<protein>
    <submittedName>
        <fullName evidence="1">Uncharacterized protein</fullName>
    </submittedName>
</protein>
<gene>
    <name evidence="1" type="ORF">BS50DRAFT_588470</name>
</gene>
<name>A0A2T2NPZ8_CORCC</name>
<proteinExistence type="predicted"/>
<evidence type="ECO:0000313" key="1">
    <source>
        <dbReference type="EMBL" id="PSN67515.1"/>
    </source>
</evidence>
<keyword evidence="2" id="KW-1185">Reference proteome</keyword>
<dbReference type="AlphaFoldDB" id="A0A2T2NPZ8"/>
<dbReference type="Proteomes" id="UP000240883">
    <property type="component" value="Unassembled WGS sequence"/>
</dbReference>
<organism evidence="1 2">
    <name type="scientific">Corynespora cassiicola Philippines</name>
    <dbReference type="NCBI Taxonomy" id="1448308"/>
    <lineage>
        <taxon>Eukaryota</taxon>
        <taxon>Fungi</taxon>
        <taxon>Dikarya</taxon>
        <taxon>Ascomycota</taxon>
        <taxon>Pezizomycotina</taxon>
        <taxon>Dothideomycetes</taxon>
        <taxon>Pleosporomycetidae</taxon>
        <taxon>Pleosporales</taxon>
        <taxon>Corynesporascaceae</taxon>
        <taxon>Corynespora</taxon>
    </lineage>
</organism>
<sequence length="159" mass="18187">MRDTELLATMNGSKTELGDSIYRVTIIKPRFRCTHLVVRSRPENGDCVLEVSTSRSHPWSEAKPWLINLFCMRQRAEISSKLDEDEISHRSDEDEIPISLGTMLREIMTQIFEYMIGPAVGFHTSEGDTRGRFSLDGTWKDRMANGSGPWRPKGVDFLH</sequence>
<evidence type="ECO:0000313" key="2">
    <source>
        <dbReference type="Proteomes" id="UP000240883"/>
    </source>
</evidence>
<reference evidence="1 2" key="1">
    <citation type="journal article" date="2018" name="Front. Microbiol.">
        <title>Genome-Wide Analysis of Corynespora cassiicola Leaf Fall Disease Putative Effectors.</title>
        <authorList>
            <person name="Lopez D."/>
            <person name="Ribeiro S."/>
            <person name="Label P."/>
            <person name="Fumanal B."/>
            <person name="Venisse J.S."/>
            <person name="Kohler A."/>
            <person name="de Oliveira R.R."/>
            <person name="Labutti K."/>
            <person name="Lipzen A."/>
            <person name="Lail K."/>
            <person name="Bauer D."/>
            <person name="Ohm R.A."/>
            <person name="Barry K.W."/>
            <person name="Spatafora J."/>
            <person name="Grigoriev I.V."/>
            <person name="Martin F.M."/>
            <person name="Pujade-Renaud V."/>
        </authorList>
    </citation>
    <scope>NUCLEOTIDE SEQUENCE [LARGE SCALE GENOMIC DNA]</scope>
    <source>
        <strain evidence="1 2">Philippines</strain>
    </source>
</reference>
<dbReference type="EMBL" id="KZ678135">
    <property type="protein sequence ID" value="PSN67515.1"/>
    <property type="molecule type" value="Genomic_DNA"/>
</dbReference>
<accession>A0A2T2NPZ8</accession>